<organism evidence="1 2">
    <name type="scientific">Araneus ventricosus</name>
    <name type="common">Orbweaver spider</name>
    <name type="synonym">Epeira ventricosa</name>
    <dbReference type="NCBI Taxonomy" id="182803"/>
    <lineage>
        <taxon>Eukaryota</taxon>
        <taxon>Metazoa</taxon>
        <taxon>Ecdysozoa</taxon>
        <taxon>Arthropoda</taxon>
        <taxon>Chelicerata</taxon>
        <taxon>Arachnida</taxon>
        <taxon>Araneae</taxon>
        <taxon>Araneomorphae</taxon>
        <taxon>Entelegynae</taxon>
        <taxon>Araneoidea</taxon>
        <taxon>Araneidae</taxon>
        <taxon>Araneus</taxon>
    </lineage>
</organism>
<comment type="caution">
    <text evidence="1">The sequence shown here is derived from an EMBL/GenBank/DDBJ whole genome shotgun (WGS) entry which is preliminary data.</text>
</comment>
<gene>
    <name evidence="1" type="ORF">AVEN_91501_1</name>
</gene>
<dbReference type="AlphaFoldDB" id="A0A4Y2BJM1"/>
<dbReference type="EMBL" id="BGPR01000084">
    <property type="protein sequence ID" value="GBL92153.1"/>
    <property type="molecule type" value="Genomic_DNA"/>
</dbReference>
<evidence type="ECO:0000313" key="2">
    <source>
        <dbReference type="Proteomes" id="UP000499080"/>
    </source>
</evidence>
<name>A0A4Y2BJM1_ARAVE</name>
<reference evidence="1 2" key="1">
    <citation type="journal article" date="2019" name="Sci. Rep.">
        <title>Orb-weaving spider Araneus ventricosus genome elucidates the spidroin gene catalogue.</title>
        <authorList>
            <person name="Kono N."/>
            <person name="Nakamura H."/>
            <person name="Ohtoshi R."/>
            <person name="Moran D.A.P."/>
            <person name="Shinohara A."/>
            <person name="Yoshida Y."/>
            <person name="Fujiwara M."/>
            <person name="Mori M."/>
            <person name="Tomita M."/>
            <person name="Arakawa K."/>
        </authorList>
    </citation>
    <scope>NUCLEOTIDE SEQUENCE [LARGE SCALE GENOMIC DNA]</scope>
</reference>
<sequence length="111" mass="12449">MKLEIRRVGEKEFGWQKFFDFKPCLTRNFGTSVNDLNKFSTKMGGIKTSLRSNGIAIVLVNAQLKEDSAMSRGNTAKLSNWTNTVKTDSIISISCMETSQGGTFQRRGSRF</sequence>
<proteinExistence type="predicted"/>
<accession>A0A4Y2BJM1</accession>
<dbReference type="Proteomes" id="UP000499080">
    <property type="component" value="Unassembled WGS sequence"/>
</dbReference>
<protein>
    <submittedName>
        <fullName evidence="1">Uncharacterized protein</fullName>
    </submittedName>
</protein>
<evidence type="ECO:0000313" key="1">
    <source>
        <dbReference type="EMBL" id="GBL92153.1"/>
    </source>
</evidence>
<keyword evidence="2" id="KW-1185">Reference proteome</keyword>